<dbReference type="Proteomes" id="UP000248423">
    <property type="component" value="Unassembled WGS sequence"/>
</dbReference>
<sequence>MAQSSRPVEVPMSQRAEVQYAPTQKYNSGSRLFQQPIYAGATFEQLNFNKIEPVGLTAHQFQEGEFVPVGFFDKVNPALFKLPAGEVEWSYEKRRTAQQILPFLHLGPWSCLAERGWLNQDGFTLLLAVRDRRLAVARLVSGEKAAADLDIVADSVDIQDYQELITALPQTICRINEHIASSAPLGLSGRTEKKVLVFCETGNGSSVLVIVTYLMVMFNLSVAQALQVVQSQRFCIDVDESATQLLLAFEAIIDAKRDVERARRASSMDVSVPPKKRSHDRDTDETGVDEYMALDQDRRPLAPFQDRPA</sequence>
<accession>A0A319E9S2</accession>
<dbReference type="AlphaFoldDB" id="A0A319E9S2"/>
<evidence type="ECO:0000259" key="3">
    <source>
        <dbReference type="PROSITE" id="PS50056"/>
    </source>
</evidence>
<evidence type="ECO:0000313" key="4">
    <source>
        <dbReference type="EMBL" id="PYI06897.1"/>
    </source>
</evidence>
<dbReference type="Pfam" id="PF00782">
    <property type="entry name" value="DSPc"/>
    <property type="match status" value="1"/>
</dbReference>
<dbReference type="EMBL" id="KZ826346">
    <property type="protein sequence ID" value="PYI06897.1"/>
    <property type="molecule type" value="Genomic_DNA"/>
</dbReference>
<evidence type="ECO:0000256" key="1">
    <source>
        <dbReference type="ARBA" id="ARBA00009649"/>
    </source>
</evidence>
<dbReference type="GO" id="GO:1990444">
    <property type="term" value="F:F-box domain binding"/>
    <property type="evidence" value="ECO:0007669"/>
    <property type="project" value="TreeGrafter"/>
</dbReference>
<dbReference type="Gene3D" id="3.90.190.10">
    <property type="entry name" value="Protein tyrosine phosphatase superfamily"/>
    <property type="match status" value="1"/>
</dbReference>
<dbReference type="SMART" id="SM00195">
    <property type="entry name" value="DSPc"/>
    <property type="match status" value="1"/>
</dbReference>
<evidence type="ECO:0000256" key="2">
    <source>
        <dbReference type="SAM" id="MobiDB-lite"/>
    </source>
</evidence>
<keyword evidence="5" id="KW-1185">Reference proteome</keyword>
<protein>
    <recommendedName>
        <fullName evidence="3">Tyrosine specific protein phosphatases domain-containing protein</fullName>
    </recommendedName>
</protein>
<dbReference type="InterPro" id="IPR029021">
    <property type="entry name" value="Prot-tyrosine_phosphatase-like"/>
</dbReference>
<dbReference type="GO" id="GO:0070372">
    <property type="term" value="P:regulation of ERK1 and ERK2 cascade"/>
    <property type="evidence" value="ECO:0007669"/>
    <property type="project" value="TreeGrafter"/>
</dbReference>
<dbReference type="OrthoDB" id="10252009at2759"/>
<dbReference type="SUPFAM" id="SSF52799">
    <property type="entry name" value="(Phosphotyrosine protein) phosphatases II"/>
    <property type="match status" value="1"/>
</dbReference>
<dbReference type="InterPro" id="IPR000340">
    <property type="entry name" value="Dual-sp_phosphatase_cat-dom"/>
</dbReference>
<dbReference type="GO" id="GO:0005737">
    <property type="term" value="C:cytoplasm"/>
    <property type="evidence" value="ECO:0007669"/>
    <property type="project" value="TreeGrafter"/>
</dbReference>
<dbReference type="VEuPathDB" id="FungiDB:BO78DRAFT_396866"/>
<dbReference type="GO" id="GO:0062026">
    <property type="term" value="P:negative regulation of SCF-dependent proteasomal ubiquitin-dependent catabolic process"/>
    <property type="evidence" value="ECO:0007669"/>
    <property type="project" value="TreeGrafter"/>
</dbReference>
<proteinExistence type="inferred from homology"/>
<dbReference type="STRING" id="1448318.A0A319E9S2"/>
<feature type="region of interest" description="Disordered" evidence="2">
    <location>
        <begin position="263"/>
        <end position="309"/>
    </location>
</feature>
<feature type="domain" description="Tyrosine specific protein phosphatases" evidence="3">
    <location>
        <begin position="159"/>
        <end position="233"/>
    </location>
</feature>
<dbReference type="PROSITE" id="PS50056">
    <property type="entry name" value="TYR_PHOSPHATASE_2"/>
    <property type="match status" value="1"/>
</dbReference>
<comment type="similarity">
    <text evidence="1">Belongs to the protein-tyrosine phosphatase family. Non-receptor class subfamily.</text>
</comment>
<dbReference type="InterPro" id="IPR020422">
    <property type="entry name" value="TYR_PHOSPHATASE_DUAL_dom"/>
</dbReference>
<dbReference type="PANTHER" id="PTHR46588:SF1">
    <property type="entry name" value="SERINE_THREONINE_TYROSINE-INTERACTING PROTEIN"/>
    <property type="match status" value="1"/>
</dbReference>
<dbReference type="CDD" id="cd14498">
    <property type="entry name" value="DSP"/>
    <property type="match status" value="1"/>
</dbReference>
<reference evidence="4 5" key="1">
    <citation type="submission" date="2018-02" db="EMBL/GenBank/DDBJ databases">
        <title>The genomes of Aspergillus section Nigri reveals drivers in fungal speciation.</title>
        <authorList>
            <consortium name="DOE Joint Genome Institute"/>
            <person name="Vesth T.C."/>
            <person name="Nybo J."/>
            <person name="Theobald S."/>
            <person name="Brandl J."/>
            <person name="Frisvad J.C."/>
            <person name="Nielsen K.F."/>
            <person name="Lyhne E.K."/>
            <person name="Kogle M.E."/>
            <person name="Kuo A."/>
            <person name="Riley R."/>
            <person name="Clum A."/>
            <person name="Nolan M."/>
            <person name="Lipzen A."/>
            <person name="Salamov A."/>
            <person name="Henrissat B."/>
            <person name="Wiebenga A."/>
            <person name="De vries R.P."/>
            <person name="Grigoriev I.V."/>
            <person name="Mortensen U.H."/>
            <person name="Andersen M.R."/>
            <person name="Baker S.E."/>
        </authorList>
    </citation>
    <scope>NUCLEOTIDE SEQUENCE [LARGE SCALE GENOMIC DNA]</scope>
    <source>
        <strain evidence="4 5">CBS 121057</strain>
    </source>
</reference>
<dbReference type="GO" id="GO:0140096">
    <property type="term" value="F:catalytic activity, acting on a protein"/>
    <property type="evidence" value="ECO:0007669"/>
    <property type="project" value="UniProtKB-ARBA"/>
</dbReference>
<gene>
    <name evidence="4" type="ORF">BO78DRAFT_396866</name>
</gene>
<evidence type="ECO:0000313" key="5">
    <source>
        <dbReference type="Proteomes" id="UP000248423"/>
    </source>
</evidence>
<dbReference type="GO" id="GO:0005654">
    <property type="term" value="C:nucleoplasm"/>
    <property type="evidence" value="ECO:0007669"/>
    <property type="project" value="TreeGrafter"/>
</dbReference>
<dbReference type="InterPro" id="IPR000387">
    <property type="entry name" value="Tyr_Pase_dom"/>
</dbReference>
<dbReference type="PANTHER" id="PTHR46588">
    <property type="entry name" value="SERINE/THREONINE/TYROSINE-INTERACTING PROTEIN"/>
    <property type="match status" value="1"/>
</dbReference>
<dbReference type="InterPro" id="IPR052449">
    <property type="entry name" value="STYX-Interacting_Phosphatase"/>
</dbReference>
<organism evidence="4 5">
    <name type="scientific">Aspergillus sclerotiicarbonarius (strain CBS 121057 / IBT 28362)</name>
    <dbReference type="NCBI Taxonomy" id="1448318"/>
    <lineage>
        <taxon>Eukaryota</taxon>
        <taxon>Fungi</taxon>
        <taxon>Dikarya</taxon>
        <taxon>Ascomycota</taxon>
        <taxon>Pezizomycotina</taxon>
        <taxon>Eurotiomycetes</taxon>
        <taxon>Eurotiomycetidae</taxon>
        <taxon>Eurotiales</taxon>
        <taxon>Aspergillaceae</taxon>
        <taxon>Aspergillus</taxon>
        <taxon>Aspergillus subgen. Circumdati</taxon>
    </lineage>
</organism>
<name>A0A319E9S2_ASPSB</name>